<gene>
    <name evidence="4" type="ORF">IAC42_05770</name>
</gene>
<evidence type="ECO:0000313" key="4">
    <source>
        <dbReference type="EMBL" id="MBO8443250.1"/>
    </source>
</evidence>
<dbReference type="Proteomes" id="UP000823633">
    <property type="component" value="Unassembled WGS sequence"/>
</dbReference>
<dbReference type="Pfam" id="PF01547">
    <property type="entry name" value="SBP_bac_1"/>
    <property type="match status" value="1"/>
</dbReference>
<dbReference type="PANTHER" id="PTHR43649:SF12">
    <property type="entry name" value="DIACETYLCHITOBIOSE BINDING PROTEIN DASA"/>
    <property type="match status" value="1"/>
</dbReference>
<name>A0A9D9H6U8_9SPIR</name>
<dbReference type="InterPro" id="IPR006059">
    <property type="entry name" value="SBP"/>
</dbReference>
<proteinExistence type="inferred from homology"/>
<evidence type="ECO:0000313" key="5">
    <source>
        <dbReference type="Proteomes" id="UP000823633"/>
    </source>
</evidence>
<feature type="chain" id="PRO_5039402787" evidence="3">
    <location>
        <begin position="22"/>
        <end position="426"/>
    </location>
</feature>
<reference evidence="4" key="1">
    <citation type="submission" date="2020-10" db="EMBL/GenBank/DDBJ databases">
        <authorList>
            <person name="Gilroy R."/>
        </authorList>
    </citation>
    <scope>NUCLEOTIDE SEQUENCE</scope>
    <source>
        <strain evidence="4">11167</strain>
    </source>
</reference>
<dbReference type="InterPro" id="IPR050490">
    <property type="entry name" value="Bact_solute-bd_prot1"/>
</dbReference>
<dbReference type="Gene3D" id="3.40.190.10">
    <property type="entry name" value="Periplasmic binding protein-like II"/>
    <property type="match status" value="1"/>
</dbReference>
<keyword evidence="3" id="KW-0732">Signal</keyword>
<dbReference type="PANTHER" id="PTHR43649">
    <property type="entry name" value="ARABINOSE-BINDING PROTEIN-RELATED"/>
    <property type="match status" value="1"/>
</dbReference>
<evidence type="ECO:0000256" key="3">
    <source>
        <dbReference type="SAM" id="SignalP"/>
    </source>
</evidence>
<evidence type="ECO:0000256" key="2">
    <source>
        <dbReference type="ARBA" id="ARBA00008520"/>
    </source>
</evidence>
<feature type="signal peptide" evidence="3">
    <location>
        <begin position="1"/>
        <end position="21"/>
    </location>
</feature>
<reference evidence="4" key="2">
    <citation type="journal article" date="2021" name="PeerJ">
        <title>Extensive microbial diversity within the chicken gut microbiome revealed by metagenomics and culture.</title>
        <authorList>
            <person name="Gilroy R."/>
            <person name="Ravi A."/>
            <person name="Getino M."/>
            <person name="Pursley I."/>
            <person name="Horton D.L."/>
            <person name="Alikhan N.F."/>
            <person name="Baker D."/>
            <person name="Gharbi K."/>
            <person name="Hall N."/>
            <person name="Watson M."/>
            <person name="Adriaenssens E.M."/>
            <person name="Foster-Nyarko E."/>
            <person name="Jarju S."/>
            <person name="Secka A."/>
            <person name="Antonio M."/>
            <person name="Oren A."/>
            <person name="Chaudhuri R.R."/>
            <person name="La Ragione R."/>
            <person name="Hildebrand F."/>
            <person name="Pallen M.J."/>
        </authorList>
    </citation>
    <scope>NUCLEOTIDE SEQUENCE</scope>
    <source>
        <strain evidence="4">11167</strain>
    </source>
</reference>
<dbReference type="GO" id="GO:0042597">
    <property type="term" value="C:periplasmic space"/>
    <property type="evidence" value="ECO:0007669"/>
    <property type="project" value="UniProtKB-SubCell"/>
</dbReference>
<comment type="subcellular location">
    <subcellularLocation>
        <location evidence="1">Periplasm</location>
    </subcellularLocation>
</comment>
<dbReference type="AlphaFoldDB" id="A0A9D9H6U8"/>
<protein>
    <submittedName>
        <fullName evidence="4">Carbohydrate ABC transporter substrate-binding protein</fullName>
    </submittedName>
</protein>
<comment type="caution">
    <text evidence="4">The sequence shown here is derived from an EMBL/GenBank/DDBJ whole genome shotgun (WGS) entry which is preliminary data.</text>
</comment>
<sequence length="426" mass="45798">MMKKALSLMLIALIAVTSVFATGTTETTATAAAPAEGGKIYDGVEITMWSMWNAAEPQGQAIIDAAAAFEEETGCHVNIEFRGRDIKTIINTALQGGEDIDIFEEAYDRIYLQYAPFCYDMSAMAEAAGYADFSYPLFNKMTTDATGGKLVSVAEQPNVGGIFYDNAKFEAAGITETPTTWDEFLDVCQKLVDAGFQPLALDATYSDFTFGYHLNRYVDEATTRQLSLNGGWSQNPGVIAAANDIIDFINRGYLADGAPDEYPASQNKIGFENVAMVVCADYVTSEVNNNTGANIEWGVFNYPTIPVEDGGNGSTGSYAGANSLAITSYSDNPQAAFDFVMMLVSGEVDQNRADSVPQIPADPRNTCTSLDGAVESLMAADSVLGWTMGINANTDLSAMLKEVIIQLYEGRFTTGEQFAAAMDALY</sequence>
<evidence type="ECO:0000256" key="1">
    <source>
        <dbReference type="ARBA" id="ARBA00004418"/>
    </source>
</evidence>
<dbReference type="SUPFAM" id="SSF53850">
    <property type="entry name" value="Periplasmic binding protein-like II"/>
    <property type="match status" value="1"/>
</dbReference>
<accession>A0A9D9H6U8</accession>
<comment type="similarity">
    <text evidence="2">Belongs to the bacterial solute-binding protein 1 family.</text>
</comment>
<dbReference type="EMBL" id="JADIMU010000037">
    <property type="protein sequence ID" value="MBO8443250.1"/>
    <property type="molecule type" value="Genomic_DNA"/>
</dbReference>
<organism evidence="4 5">
    <name type="scientific">Candidatus Aphodenecus pullistercoris</name>
    <dbReference type="NCBI Taxonomy" id="2840669"/>
    <lineage>
        <taxon>Bacteria</taxon>
        <taxon>Pseudomonadati</taxon>
        <taxon>Spirochaetota</taxon>
        <taxon>Spirochaetia</taxon>
        <taxon>Spirochaetales</taxon>
        <taxon>Candidatus Aphodenecus</taxon>
    </lineage>
</organism>